<keyword evidence="1" id="KW-0472">Membrane</keyword>
<reference evidence="3" key="1">
    <citation type="submission" date="2025-08" db="UniProtKB">
        <authorList>
            <consortium name="RefSeq"/>
        </authorList>
    </citation>
    <scope>IDENTIFICATION</scope>
    <source>
        <strain evidence="3">15112-1751.03</strain>
        <tissue evidence="3">Whole Adult</tissue>
    </source>
</reference>
<feature type="transmembrane region" description="Helical" evidence="1">
    <location>
        <begin position="60"/>
        <end position="81"/>
    </location>
</feature>
<gene>
    <name evidence="3" type="primary">LOC117566736</name>
</gene>
<dbReference type="Proteomes" id="UP000515160">
    <property type="component" value="Chromosome 3"/>
</dbReference>
<evidence type="ECO:0000256" key="1">
    <source>
        <dbReference type="SAM" id="Phobius"/>
    </source>
</evidence>
<feature type="transmembrane region" description="Helical" evidence="1">
    <location>
        <begin position="93"/>
        <end position="113"/>
    </location>
</feature>
<evidence type="ECO:0000313" key="3">
    <source>
        <dbReference type="RefSeq" id="XP_034102169.1"/>
    </source>
</evidence>
<sequence>MKYCACIFIKILQLIACVSVFILKKLADTYSDRMLRNNIKNLREWTLLNSISLSKESDEFSILTIMGFTFVSAVLLLTRFIEKTTNYHTSENIFLCFGVIFFAIQGLLLFGAAEQLSDNISDFAFSLGGLSFLCAVLFSIDFIFFRRMAISKDVFSQTDLESSIPTVYIQETNQNNKIKSIDQCCSRSIPNDNTKLTYLRTDL</sequence>
<protein>
    <submittedName>
        <fullName evidence="3">Uncharacterized protein LOC117566736</fullName>
    </submittedName>
</protein>
<feature type="transmembrane region" description="Helical" evidence="1">
    <location>
        <begin position="125"/>
        <end position="145"/>
    </location>
</feature>
<accession>A0A6P8WFH4</accession>
<evidence type="ECO:0000313" key="2">
    <source>
        <dbReference type="Proteomes" id="UP000515160"/>
    </source>
</evidence>
<dbReference type="OrthoDB" id="8180835at2759"/>
<feature type="transmembrane region" description="Helical" evidence="1">
    <location>
        <begin position="7"/>
        <end position="27"/>
    </location>
</feature>
<keyword evidence="2" id="KW-1185">Reference proteome</keyword>
<keyword evidence="1" id="KW-0812">Transmembrane</keyword>
<name>A0A6P8WFH4_DROAB</name>
<keyword evidence="1" id="KW-1133">Transmembrane helix</keyword>
<dbReference type="GeneID" id="117566736"/>
<organism evidence="2 3">
    <name type="scientific">Drosophila albomicans</name>
    <name type="common">Fruit fly</name>
    <dbReference type="NCBI Taxonomy" id="7291"/>
    <lineage>
        <taxon>Eukaryota</taxon>
        <taxon>Metazoa</taxon>
        <taxon>Ecdysozoa</taxon>
        <taxon>Arthropoda</taxon>
        <taxon>Hexapoda</taxon>
        <taxon>Insecta</taxon>
        <taxon>Pterygota</taxon>
        <taxon>Neoptera</taxon>
        <taxon>Endopterygota</taxon>
        <taxon>Diptera</taxon>
        <taxon>Brachycera</taxon>
        <taxon>Muscomorpha</taxon>
        <taxon>Ephydroidea</taxon>
        <taxon>Drosophilidae</taxon>
        <taxon>Drosophila</taxon>
    </lineage>
</organism>
<proteinExistence type="predicted"/>
<dbReference type="AlphaFoldDB" id="A0A6P8WFH4"/>
<dbReference type="RefSeq" id="XP_034102169.1">
    <property type="nucleotide sequence ID" value="XM_034246278.2"/>
</dbReference>